<dbReference type="KEGG" id="clz:BIU88_01590"/>
<dbReference type="InterPro" id="IPR016195">
    <property type="entry name" value="Pol/histidinol_Pase-like"/>
</dbReference>
<protein>
    <submittedName>
        <fullName evidence="2">Phosphotransferase</fullName>
    </submittedName>
</protein>
<name>A0A1D8CXV0_CHLLM</name>
<dbReference type="Pfam" id="PF02811">
    <property type="entry name" value="PHP"/>
    <property type="match status" value="1"/>
</dbReference>
<gene>
    <name evidence="2" type="ORF">BIU88_01590</name>
</gene>
<dbReference type="AlphaFoldDB" id="A0A1D8CXV0"/>
<dbReference type="PANTHER" id="PTHR42924">
    <property type="entry name" value="EXONUCLEASE"/>
    <property type="match status" value="1"/>
</dbReference>
<reference evidence="2" key="1">
    <citation type="submission" date="2016-09" db="EMBL/GenBank/DDBJ databases">
        <title>Genome sequence of Chlorobaculum limnaeum.</title>
        <authorList>
            <person name="Liu Z."/>
            <person name="Tank M."/>
            <person name="Bryant D.A."/>
        </authorList>
    </citation>
    <scope>NUCLEOTIDE SEQUENCE [LARGE SCALE GENOMIC DNA]</scope>
    <source>
        <strain evidence="2">DSM 1677</strain>
    </source>
</reference>
<dbReference type="PANTHER" id="PTHR42924:SF3">
    <property type="entry name" value="POLYMERASE_HISTIDINOL PHOSPHATASE N-TERMINAL DOMAIN-CONTAINING PROTEIN"/>
    <property type="match status" value="1"/>
</dbReference>
<evidence type="ECO:0000259" key="1">
    <source>
        <dbReference type="SMART" id="SM00481"/>
    </source>
</evidence>
<proteinExistence type="predicted"/>
<dbReference type="GO" id="GO:0035312">
    <property type="term" value="F:5'-3' DNA exonuclease activity"/>
    <property type="evidence" value="ECO:0007669"/>
    <property type="project" value="TreeGrafter"/>
</dbReference>
<dbReference type="InterPro" id="IPR004013">
    <property type="entry name" value="PHP_dom"/>
</dbReference>
<dbReference type="SMART" id="SM00481">
    <property type="entry name" value="POLIIIAc"/>
    <property type="match status" value="1"/>
</dbReference>
<evidence type="ECO:0000313" key="2">
    <source>
        <dbReference type="EMBL" id="AOS82951.1"/>
    </source>
</evidence>
<dbReference type="RefSeq" id="WP_069808681.1">
    <property type="nucleotide sequence ID" value="NZ_CP017305.1"/>
</dbReference>
<dbReference type="Proteomes" id="UP000095185">
    <property type="component" value="Chromosome"/>
</dbReference>
<dbReference type="InterPro" id="IPR003141">
    <property type="entry name" value="Pol/His_phosphatase_N"/>
</dbReference>
<dbReference type="Gene3D" id="1.10.150.650">
    <property type="match status" value="1"/>
</dbReference>
<dbReference type="CDD" id="cd07438">
    <property type="entry name" value="PHP_HisPPase_AMP"/>
    <property type="match status" value="1"/>
</dbReference>
<dbReference type="Gene3D" id="3.20.20.140">
    <property type="entry name" value="Metal-dependent hydrolases"/>
    <property type="match status" value="1"/>
</dbReference>
<dbReference type="OrthoDB" id="9804333at2"/>
<sequence length="288" mass="32382">MPYSSSGVGHNGFDKADLHIHTKCSDGLFTPEEIVRKAVRAGLKAISITDHDTVKGIDQAKPLALELGLELIPGVEMSSAYKGYDIHILGYFFDYQQSELKSYLDHCRQLRTERAERMVQKLAKMGVKIEIEQIIMKAQNGSVGRPHIAAVLQDGGFVKSFSEAFSKYLSSHSPAYVKSIETHPEEVIRLVNEAGGLSFLAHPAQNVPDEILRQLISFGLDGLEIIHPSHDSYRQNYYREIANEYFLLFSGGSDYHGLKDHEDNFGQIWIPYEWVTKMKSRLVPAGKK</sequence>
<organism evidence="2 3">
    <name type="scientific">Chlorobaculum limnaeum</name>
    <dbReference type="NCBI Taxonomy" id="274537"/>
    <lineage>
        <taxon>Bacteria</taxon>
        <taxon>Pseudomonadati</taxon>
        <taxon>Chlorobiota</taxon>
        <taxon>Chlorobiia</taxon>
        <taxon>Chlorobiales</taxon>
        <taxon>Chlorobiaceae</taxon>
        <taxon>Chlorobaculum</taxon>
    </lineage>
</organism>
<dbReference type="STRING" id="274537.BIU88_01590"/>
<dbReference type="SUPFAM" id="SSF89550">
    <property type="entry name" value="PHP domain-like"/>
    <property type="match status" value="1"/>
</dbReference>
<dbReference type="EMBL" id="CP017305">
    <property type="protein sequence ID" value="AOS82951.1"/>
    <property type="molecule type" value="Genomic_DNA"/>
</dbReference>
<dbReference type="InterPro" id="IPR052018">
    <property type="entry name" value="PHP_domain"/>
</dbReference>
<dbReference type="GO" id="GO:0004534">
    <property type="term" value="F:5'-3' RNA exonuclease activity"/>
    <property type="evidence" value="ECO:0007669"/>
    <property type="project" value="TreeGrafter"/>
</dbReference>
<feature type="domain" description="Polymerase/histidinol phosphatase N-terminal" evidence="1">
    <location>
        <begin position="16"/>
        <end position="81"/>
    </location>
</feature>
<accession>A0A1D8CXV0</accession>
<dbReference type="GO" id="GO:0016740">
    <property type="term" value="F:transferase activity"/>
    <property type="evidence" value="ECO:0007669"/>
    <property type="project" value="UniProtKB-KW"/>
</dbReference>
<keyword evidence="3" id="KW-1185">Reference proteome</keyword>
<evidence type="ECO:0000313" key="3">
    <source>
        <dbReference type="Proteomes" id="UP000095185"/>
    </source>
</evidence>